<dbReference type="PIRSF" id="PIRSF015582">
    <property type="entry name" value="Cit_lyase_B"/>
    <property type="match status" value="1"/>
</dbReference>
<evidence type="ECO:0000256" key="1">
    <source>
        <dbReference type="ARBA" id="ARBA00001946"/>
    </source>
</evidence>
<gene>
    <name evidence="5" type="ORF">PV367_24575</name>
    <name evidence="6" type="ORF">PV662_06840</name>
</gene>
<dbReference type="GO" id="GO:0016829">
    <property type="term" value="F:lyase activity"/>
    <property type="evidence" value="ECO:0007669"/>
    <property type="project" value="UniProtKB-KW"/>
</dbReference>
<accession>A0AAJ2PSU8</accession>
<dbReference type="SUPFAM" id="SSF51621">
    <property type="entry name" value="Phosphoenolpyruvate/pyruvate domain"/>
    <property type="match status" value="1"/>
</dbReference>
<keyword evidence="3 4" id="KW-0460">Magnesium</keyword>
<evidence type="ECO:0000313" key="6">
    <source>
        <dbReference type="EMBL" id="MDX3699480.1"/>
    </source>
</evidence>
<name>A0AAJ2PSU8_9ACTN</name>
<dbReference type="Proteomes" id="UP001271274">
    <property type="component" value="Unassembled WGS sequence"/>
</dbReference>
<keyword evidence="2 4" id="KW-0479">Metal-binding</keyword>
<dbReference type="AlphaFoldDB" id="A0AAJ2PSU8"/>
<proteinExistence type="predicted"/>
<keyword evidence="7" id="KW-1185">Reference proteome</keyword>
<evidence type="ECO:0000256" key="4">
    <source>
        <dbReference type="PIRSR" id="PIRSR015582-2"/>
    </source>
</evidence>
<dbReference type="GO" id="GO:0000287">
    <property type="term" value="F:magnesium ion binding"/>
    <property type="evidence" value="ECO:0007669"/>
    <property type="project" value="TreeGrafter"/>
</dbReference>
<dbReference type="PANTHER" id="PTHR32308:SF10">
    <property type="entry name" value="CITRATE LYASE SUBUNIT BETA"/>
    <property type="match status" value="1"/>
</dbReference>
<protein>
    <submittedName>
        <fullName evidence="5">HpcH/HpaI aldolase/citrate lyase family protein</fullName>
    </submittedName>
</protein>
<comment type="cofactor">
    <cofactor evidence="1">
        <name>Mg(2+)</name>
        <dbReference type="ChEBI" id="CHEBI:18420"/>
    </cofactor>
</comment>
<dbReference type="GO" id="GO:0006107">
    <property type="term" value="P:oxaloacetate metabolic process"/>
    <property type="evidence" value="ECO:0007669"/>
    <property type="project" value="TreeGrafter"/>
</dbReference>
<dbReference type="EMBL" id="JARAYU010000002">
    <property type="protein sequence ID" value="MDX3699480.1"/>
    <property type="molecule type" value="Genomic_DNA"/>
</dbReference>
<dbReference type="RefSeq" id="WP_037704479.1">
    <property type="nucleotide sequence ID" value="NZ_JARAUR010000251.1"/>
</dbReference>
<keyword evidence="5" id="KW-0456">Lyase</keyword>
<evidence type="ECO:0000313" key="5">
    <source>
        <dbReference type="EMBL" id="MDX3132877.1"/>
    </source>
</evidence>
<dbReference type="EMBL" id="JARAWN010000169">
    <property type="protein sequence ID" value="MDX3132877.1"/>
    <property type="molecule type" value="Genomic_DNA"/>
</dbReference>
<feature type="binding site" evidence="4">
    <location>
        <position position="201"/>
    </location>
    <ligand>
        <name>Mg(2+)</name>
        <dbReference type="ChEBI" id="CHEBI:18420"/>
    </ligand>
</feature>
<comment type="caution">
    <text evidence="5">The sequence shown here is derived from an EMBL/GenBank/DDBJ whole genome shotgun (WGS) entry which is preliminary data.</text>
</comment>
<dbReference type="InterPro" id="IPR039480">
    <property type="entry name" value="C-C_Bond_Lyase-like"/>
</dbReference>
<evidence type="ECO:0000313" key="8">
    <source>
        <dbReference type="Proteomes" id="UP001273589"/>
    </source>
</evidence>
<organism evidence="5 8">
    <name type="scientific">Streptomyces europaeiscabiei</name>
    <dbReference type="NCBI Taxonomy" id="146819"/>
    <lineage>
        <taxon>Bacteria</taxon>
        <taxon>Bacillati</taxon>
        <taxon>Actinomycetota</taxon>
        <taxon>Actinomycetes</taxon>
        <taxon>Kitasatosporales</taxon>
        <taxon>Streptomycetaceae</taxon>
        <taxon>Streptomyces</taxon>
    </lineage>
</organism>
<dbReference type="PANTHER" id="PTHR32308">
    <property type="entry name" value="LYASE BETA SUBUNIT, PUTATIVE (AFU_ORTHOLOGUE AFUA_4G13030)-RELATED"/>
    <property type="match status" value="1"/>
</dbReference>
<dbReference type="Gene3D" id="3.20.20.60">
    <property type="entry name" value="Phosphoenolpyruvate-binding domains"/>
    <property type="match status" value="2"/>
</dbReference>
<dbReference type="Proteomes" id="UP001273589">
    <property type="component" value="Unassembled WGS sequence"/>
</dbReference>
<reference evidence="5 7" key="1">
    <citation type="journal article" date="2023" name="Microb. Genom.">
        <title>Mesoterricola silvestris gen. nov., sp. nov., Mesoterricola sediminis sp. nov., Geothrix oryzae sp. nov., Geothrix edaphica sp. nov., Geothrix rubra sp. nov., and Geothrix limicola sp. nov., six novel members of Acidobacteriota isolated from soils.</title>
        <authorList>
            <person name="Weisberg A.J."/>
            <person name="Pearce E."/>
            <person name="Kramer C.G."/>
            <person name="Chang J.H."/>
            <person name="Clarke C.R."/>
        </authorList>
    </citation>
    <scope>NUCLEOTIDE SEQUENCE</scope>
    <source>
        <strain evidence="6 7">ID09-01A</strain>
        <strain evidence="5">ND06-05F</strain>
    </source>
</reference>
<sequence>MRHFGHVAPAERQRLFYREPGVFDADSPARVLAAALGATLYSPATRERLADDIVKQAGRGVVSMVLCLEDSIDDSEVVGAEENLVRQFADLAGRPDAELPLLFIRVRFPEQIPDLVSRFGPAVRLLSGFVFPKFTEERGVAFLEALTAAEATSGRRLFGMPVLESPELMYRETRVEALQGIAHTVDKYRDRVLALRLGVTDFCSSYALRRPPDMTAYDVQIVASVIADVVNVLGRADGTGFTVTGPVWEYFRVQERMFKPQLRTSPFLANRAGQLRESLIEHALDGLLREISLDQANGLLGKTCIHPSHVLPVHALSVVSHEEFSDAQDIVRPDRNGGGVLRSASRNKMNEVKPHRAWAERVLQRAEAFGVANEDIGFVDLLAAGLPD</sequence>
<dbReference type="InterPro" id="IPR015813">
    <property type="entry name" value="Pyrv/PenolPyrv_kinase-like_dom"/>
</dbReference>
<evidence type="ECO:0000256" key="3">
    <source>
        <dbReference type="ARBA" id="ARBA00022842"/>
    </source>
</evidence>
<dbReference type="Pfam" id="PF15617">
    <property type="entry name" value="C-C_Bond_Lyase"/>
    <property type="match status" value="1"/>
</dbReference>
<dbReference type="InterPro" id="IPR040442">
    <property type="entry name" value="Pyrv_kinase-like_dom_sf"/>
</dbReference>
<dbReference type="InterPro" id="IPR011206">
    <property type="entry name" value="Citrate_lyase_beta/mcl1/mcl2"/>
</dbReference>
<evidence type="ECO:0000256" key="2">
    <source>
        <dbReference type="ARBA" id="ARBA00022723"/>
    </source>
</evidence>
<evidence type="ECO:0000313" key="7">
    <source>
        <dbReference type="Proteomes" id="UP001271274"/>
    </source>
</evidence>